<dbReference type="Proteomes" id="UP000244911">
    <property type="component" value="Unassembled WGS sequence"/>
</dbReference>
<proteinExistence type="predicted"/>
<feature type="domain" description="Hedgehog/Intein (Hint)" evidence="1">
    <location>
        <begin position="142"/>
        <end position="288"/>
    </location>
</feature>
<dbReference type="SUPFAM" id="SSF51294">
    <property type="entry name" value="Hedgehog/intein (Hint) domain"/>
    <property type="match status" value="1"/>
</dbReference>
<organism evidence="2 3">
    <name type="scientific">Aliiroseovarius pelagivivens</name>
    <dbReference type="NCBI Taxonomy" id="1639690"/>
    <lineage>
        <taxon>Bacteria</taxon>
        <taxon>Pseudomonadati</taxon>
        <taxon>Pseudomonadota</taxon>
        <taxon>Alphaproteobacteria</taxon>
        <taxon>Rhodobacterales</taxon>
        <taxon>Paracoccaceae</taxon>
        <taxon>Aliiroseovarius</taxon>
    </lineage>
</organism>
<dbReference type="Pfam" id="PF13403">
    <property type="entry name" value="Hint_2"/>
    <property type="match status" value="1"/>
</dbReference>
<dbReference type="RefSeq" id="WP_108857087.1">
    <property type="nucleotide sequence ID" value="NZ_OMOI01000001.1"/>
</dbReference>
<name>A0A2R8AMP4_9RHOB</name>
<dbReference type="OrthoDB" id="7795520at2"/>
<protein>
    <recommendedName>
        <fullName evidence="1">Hedgehog/Intein (Hint) domain-containing protein</fullName>
    </recommendedName>
</protein>
<keyword evidence="3" id="KW-1185">Reference proteome</keyword>
<sequence length="358" mass="38108">MAQSQTYDGRENKFDAGNNVLNLYPDYFTFHFITDGDLDGVEDASGDLILEANGGASDPDTMVVINGVAYEFIVEGVGELPVDGKVPGAVQGTTVVKIEVVGFPTELKIIFAPDGSISAATWAQFGNGNITLDNLDTDPTPVCFCNGTLIRTNSGIVAVESLANGDRVVLESGQTATIQWIGSRTFSLVDLMLTASARPVCIPAGALGNGTPTTDLWVSPQHRVLVQGYLAETLFGVPEVLVAAKHLDFGDLAKGKKRPAEVKYFHILLDKHDMLIANGAPAESLFLGDQAQTMLSDDALAEIEAKFPREDHAEMWSDQTAAPVLKAYEGAVLSEALQNGFLHTGRIAASSQHMPLAS</sequence>
<dbReference type="EMBL" id="OMOI01000001">
    <property type="protein sequence ID" value="SPF77134.1"/>
    <property type="molecule type" value="Genomic_DNA"/>
</dbReference>
<evidence type="ECO:0000313" key="3">
    <source>
        <dbReference type="Proteomes" id="UP000244911"/>
    </source>
</evidence>
<gene>
    <name evidence="2" type="ORF">ALP8811_02157</name>
</gene>
<dbReference type="InterPro" id="IPR036844">
    <property type="entry name" value="Hint_dom_sf"/>
</dbReference>
<reference evidence="3" key="1">
    <citation type="submission" date="2018-03" db="EMBL/GenBank/DDBJ databases">
        <authorList>
            <person name="Rodrigo-Torres L."/>
            <person name="Arahal R. D."/>
            <person name="Lucena T."/>
        </authorList>
    </citation>
    <scope>NUCLEOTIDE SEQUENCE [LARGE SCALE GENOMIC DNA]</scope>
    <source>
        <strain evidence="3">CECT 8811</strain>
    </source>
</reference>
<dbReference type="InterPro" id="IPR028992">
    <property type="entry name" value="Hedgehog/Intein_dom"/>
</dbReference>
<evidence type="ECO:0000313" key="2">
    <source>
        <dbReference type="EMBL" id="SPF77134.1"/>
    </source>
</evidence>
<evidence type="ECO:0000259" key="1">
    <source>
        <dbReference type="Pfam" id="PF13403"/>
    </source>
</evidence>
<dbReference type="AlphaFoldDB" id="A0A2R8AMP4"/>
<accession>A0A2R8AMP4</accession>